<dbReference type="GO" id="GO:0022857">
    <property type="term" value="F:transmembrane transporter activity"/>
    <property type="evidence" value="ECO:0007669"/>
    <property type="project" value="InterPro"/>
</dbReference>
<dbReference type="InterPro" id="IPR050189">
    <property type="entry name" value="MFS_Efflux_Transporters"/>
</dbReference>
<keyword evidence="5 8" id="KW-0812">Transmembrane</keyword>
<evidence type="ECO:0000256" key="6">
    <source>
        <dbReference type="ARBA" id="ARBA00022989"/>
    </source>
</evidence>
<comment type="caution">
    <text evidence="10">The sequence shown here is derived from an EMBL/GenBank/DDBJ whole genome shotgun (WGS) entry which is preliminary data.</text>
</comment>
<organism evidence="10 11">
    <name type="scientific">Candidatus Electrothrix aarhusensis</name>
    <dbReference type="NCBI Taxonomy" id="1859131"/>
    <lineage>
        <taxon>Bacteria</taxon>
        <taxon>Pseudomonadati</taxon>
        <taxon>Thermodesulfobacteriota</taxon>
        <taxon>Desulfobulbia</taxon>
        <taxon>Desulfobulbales</taxon>
        <taxon>Desulfobulbaceae</taxon>
        <taxon>Candidatus Electrothrix</taxon>
    </lineage>
</organism>
<name>A0A444IRS6_9BACT</name>
<dbReference type="CDD" id="cd17474">
    <property type="entry name" value="MFS_YfmO_like"/>
    <property type="match status" value="1"/>
</dbReference>
<feature type="transmembrane region" description="Helical" evidence="8">
    <location>
        <begin position="55"/>
        <end position="75"/>
    </location>
</feature>
<feature type="transmembrane region" description="Helical" evidence="8">
    <location>
        <begin position="377"/>
        <end position="394"/>
    </location>
</feature>
<dbReference type="PROSITE" id="PS00216">
    <property type="entry name" value="SUGAR_TRANSPORT_1"/>
    <property type="match status" value="1"/>
</dbReference>
<protein>
    <submittedName>
        <fullName evidence="10">Putative arabinose efflux permease, MFS family</fullName>
    </submittedName>
</protein>
<feature type="domain" description="Major facilitator superfamily (MFS) profile" evidence="9">
    <location>
        <begin position="21"/>
        <end position="395"/>
    </location>
</feature>
<dbReference type="PANTHER" id="PTHR43124:SF3">
    <property type="entry name" value="CHLORAMPHENICOL EFFLUX PUMP RV0191"/>
    <property type="match status" value="1"/>
</dbReference>
<evidence type="ECO:0000256" key="2">
    <source>
        <dbReference type="ARBA" id="ARBA00004651"/>
    </source>
</evidence>
<dbReference type="Pfam" id="PF07690">
    <property type="entry name" value="MFS_1"/>
    <property type="match status" value="1"/>
</dbReference>
<evidence type="ECO:0000256" key="5">
    <source>
        <dbReference type="ARBA" id="ARBA00022692"/>
    </source>
</evidence>
<dbReference type="AlphaFoldDB" id="A0A444IRS6"/>
<evidence type="ECO:0000256" key="4">
    <source>
        <dbReference type="ARBA" id="ARBA00022475"/>
    </source>
</evidence>
<feature type="transmembrane region" description="Helical" evidence="8">
    <location>
        <begin position="87"/>
        <end position="106"/>
    </location>
</feature>
<gene>
    <name evidence="10" type="ORF">H206_03541</name>
</gene>
<evidence type="ECO:0000256" key="7">
    <source>
        <dbReference type="ARBA" id="ARBA00023136"/>
    </source>
</evidence>
<keyword evidence="7 8" id="KW-0472">Membrane</keyword>
<evidence type="ECO:0000256" key="8">
    <source>
        <dbReference type="SAM" id="Phobius"/>
    </source>
</evidence>
<feature type="transmembrane region" description="Helical" evidence="8">
    <location>
        <begin position="256"/>
        <end position="275"/>
    </location>
</feature>
<dbReference type="Gene3D" id="1.20.1250.20">
    <property type="entry name" value="MFS general substrate transporter like domains"/>
    <property type="match status" value="1"/>
</dbReference>
<dbReference type="PROSITE" id="PS50850">
    <property type="entry name" value="MFS"/>
    <property type="match status" value="1"/>
</dbReference>
<evidence type="ECO:0000259" key="9">
    <source>
        <dbReference type="PROSITE" id="PS50850"/>
    </source>
</evidence>
<dbReference type="InterPro" id="IPR036259">
    <property type="entry name" value="MFS_trans_sf"/>
</dbReference>
<feature type="transmembrane region" description="Helical" evidence="8">
    <location>
        <begin position="21"/>
        <end position="43"/>
    </location>
</feature>
<dbReference type="InterPro" id="IPR005829">
    <property type="entry name" value="Sugar_transporter_CS"/>
</dbReference>
<dbReference type="InterPro" id="IPR001958">
    <property type="entry name" value="Tet-R_TetA/multi-R_MdtG-like"/>
</dbReference>
<feature type="transmembrane region" description="Helical" evidence="8">
    <location>
        <begin position="221"/>
        <end position="244"/>
    </location>
</feature>
<comment type="subcellular location">
    <subcellularLocation>
        <location evidence="2">Cell membrane</location>
        <topology evidence="2">Multi-pass membrane protein</topology>
    </subcellularLocation>
</comment>
<keyword evidence="4" id="KW-1003">Cell membrane</keyword>
<dbReference type="GO" id="GO:0005886">
    <property type="term" value="C:plasma membrane"/>
    <property type="evidence" value="ECO:0007669"/>
    <property type="project" value="UniProtKB-SubCell"/>
</dbReference>
<dbReference type="Proteomes" id="UP000287853">
    <property type="component" value="Unassembled WGS sequence"/>
</dbReference>
<keyword evidence="6 8" id="KW-1133">Transmembrane helix</keyword>
<evidence type="ECO:0000313" key="10">
    <source>
        <dbReference type="EMBL" id="RWX43513.1"/>
    </source>
</evidence>
<dbReference type="EMBL" id="MTKO01000119">
    <property type="protein sequence ID" value="RWX43513.1"/>
    <property type="molecule type" value="Genomic_DNA"/>
</dbReference>
<comment type="function">
    <text evidence="1">Resistance to tetracycline by an active tetracycline efflux. This is an energy-dependent process that decreases the accumulation of the antibiotic in whole cells. This protein functions as a metal-tetracycline/H(+) antiporter.</text>
</comment>
<evidence type="ECO:0000313" key="11">
    <source>
        <dbReference type="Proteomes" id="UP000287853"/>
    </source>
</evidence>
<dbReference type="SUPFAM" id="SSF103473">
    <property type="entry name" value="MFS general substrate transporter"/>
    <property type="match status" value="1"/>
</dbReference>
<accession>A0A444IRS6</accession>
<evidence type="ECO:0000256" key="3">
    <source>
        <dbReference type="ARBA" id="ARBA00007520"/>
    </source>
</evidence>
<comment type="similarity">
    <text evidence="3">Belongs to the major facilitator superfamily. TCR/Tet family.</text>
</comment>
<dbReference type="InterPro" id="IPR020846">
    <property type="entry name" value="MFS_dom"/>
</dbReference>
<reference evidence="10 11" key="1">
    <citation type="submission" date="2017-01" db="EMBL/GenBank/DDBJ databases">
        <title>The cable genome- insights into the physiology and evolution of filamentous bacteria capable of sulfide oxidation via long distance electron transfer.</title>
        <authorList>
            <person name="Schreiber L."/>
            <person name="Bjerg J.T."/>
            <person name="Boggild A."/>
            <person name="Van De Vossenberg J."/>
            <person name="Meysman F."/>
            <person name="Nielsen L.P."/>
            <person name="Schramm A."/>
            <person name="Kjeldsen K.U."/>
        </authorList>
    </citation>
    <scope>NUCLEOTIDE SEQUENCE [LARGE SCALE GENOMIC DNA]</scope>
    <source>
        <strain evidence="10">MCF</strain>
    </source>
</reference>
<feature type="transmembrane region" description="Helical" evidence="8">
    <location>
        <begin position="311"/>
        <end position="339"/>
    </location>
</feature>
<dbReference type="InterPro" id="IPR011701">
    <property type="entry name" value="MFS"/>
</dbReference>
<feature type="transmembrane region" description="Helical" evidence="8">
    <location>
        <begin position="287"/>
        <end position="305"/>
    </location>
</feature>
<feature type="transmembrane region" description="Helical" evidence="8">
    <location>
        <begin position="146"/>
        <end position="170"/>
    </location>
</feature>
<feature type="transmembrane region" description="Helical" evidence="8">
    <location>
        <begin position="351"/>
        <end position="371"/>
    </location>
</feature>
<evidence type="ECO:0000256" key="1">
    <source>
        <dbReference type="ARBA" id="ARBA00003279"/>
    </source>
</evidence>
<sequence>MRSEKTMSDSGSSKQLLRDRNLHIIFSITLMAVMGVASITPAFPKIIKELNISPGSIGLLITAFTVPGVFLTPILGVLADRFGRKRVLTPSLFLFALAGGACALTKDFPLLLLLRFFQGIGAAALPAINVALIGDLYTGRERDTAMGYNTSVLSLGVASYPALGGLLAAADWQYPFFLPLLALPVGFFVLFALNNPEPKNNRPLKGYLGNIWQAVRQREVAVLYLATLITFIILYGSYLTYFPLLLSQTFQASTPLIGLIMSGMACTMAFTSSQMGRLARYYTKKQLLMAAYILYAVSLSLIPFVPNIPALLFPVFLFGIAQGLNIPSVQTMLAALAPLEYRASFMAVNSTILRLGQTLGPLLMGIFFMLWGTDGAFYAGGGCALFMLAALGLLL</sequence>
<feature type="transmembrane region" description="Helical" evidence="8">
    <location>
        <begin position="176"/>
        <end position="193"/>
    </location>
</feature>
<feature type="transmembrane region" description="Helical" evidence="8">
    <location>
        <begin position="112"/>
        <end position="134"/>
    </location>
</feature>
<proteinExistence type="inferred from homology"/>
<keyword evidence="11" id="KW-1185">Reference proteome</keyword>
<dbReference type="PRINTS" id="PR01035">
    <property type="entry name" value="TCRTETA"/>
</dbReference>
<dbReference type="PANTHER" id="PTHR43124">
    <property type="entry name" value="PURINE EFFLUX PUMP PBUE"/>
    <property type="match status" value="1"/>
</dbReference>